<evidence type="ECO:0000256" key="1">
    <source>
        <dbReference type="SAM" id="Coils"/>
    </source>
</evidence>
<keyword evidence="2" id="KW-1133">Transmembrane helix</keyword>
<gene>
    <name evidence="3" type="ORF">A2Z33_02325</name>
</gene>
<dbReference type="EMBL" id="MFJD01000016">
    <property type="protein sequence ID" value="OGG01362.1"/>
    <property type="molecule type" value="Genomic_DNA"/>
</dbReference>
<feature type="transmembrane region" description="Helical" evidence="2">
    <location>
        <begin position="34"/>
        <end position="53"/>
    </location>
</feature>
<dbReference type="GO" id="GO:0043683">
    <property type="term" value="P:type IV pilus assembly"/>
    <property type="evidence" value="ECO:0007669"/>
    <property type="project" value="InterPro"/>
</dbReference>
<keyword evidence="1" id="KW-0175">Coiled coil</keyword>
<dbReference type="Gene3D" id="3.30.70.60">
    <property type="match status" value="1"/>
</dbReference>
<sequence>MNENDNLPTQNKYQKFRRYYRSIEPVFDRPRTRVYTAIIFSFLAISLFGWYAIRPTIQTILHLQREIEDKSKLNAQMEQKIADLIEVQSAYELAKPLLYLVTEAVPVNSEPLNAVTQVRNLVATTEATMSSIQVAAVPLVSSPSAKPRQTAAEDKNEFPATAMLSGNYESIEQFLKGILTMRRIISIQHISLHPDEQSSDQTDTGIPVQLTVQMRAYYRP</sequence>
<keyword evidence="2" id="KW-0472">Membrane</keyword>
<dbReference type="InterPro" id="IPR007445">
    <property type="entry name" value="PilO"/>
</dbReference>
<evidence type="ECO:0000313" key="4">
    <source>
        <dbReference type="Proteomes" id="UP000178448"/>
    </source>
</evidence>
<dbReference type="Pfam" id="PF04350">
    <property type="entry name" value="PilO"/>
    <property type="match status" value="1"/>
</dbReference>
<dbReference type="Proteomes" id="UP000178448">
    <property type="component" value="Unassembled WGS sequence"/>
</dbReference>
<evidence type="ECO:0008006" key="5">
    <source>
        <dbReference type="Google" id="ProtNLM"/>
    </source>
</evidence>
<evidence type="ECO:0000313" key="3">
    <source>
        <dbReference type="EMBL" id="OGG01362.1"/>
    </source>
</evidence>
<name>A0A1F5YN87_9BACT</name>
<proteinExistence type="predicted"/>
<protein>
    <recommendedName>
        <fullName evidence="5">Pilus assembly protein PilO</fullName>
    </recommendedName>
</protein>
<comment type="caution">
    <text evidence="3">The sequence shown here is derived from an EMBL/GenBank/DDBJ whole genome shotgun (WGS) entry which is preliminary data.</text>
</comment>
<organism evidence="3 4">
    <name type="scientific">Candidatus Gottesmanbacteria bacterium RBG_16_52_11</name>
    <dbReference type="NCBI Taxonomy" id="1798374"/>
    <lineage>
        <taxon>Bacteria</taxon>
        <taxon>Candidatus Gottesmaniibacteriota</taxon>
    </lineage>
</organism>
<accession>A0A1F5YN87</accession>
<dbReference type="InterPro" id="IPR014717">
    <property type="entry name" value="Transl_elong_EF1B/ribsomal_bS6"/>
</dbReference>
<dbReference type="AlphaFoldDB" id="A0A1F5YN87"/>
<dbReference type="GO" id="GO:0043107">
    <property type="term" value="P:type IV pilus-dependent motility"/>
    <property type="evidence" value="ECO:0007669"/>
    <property type="project" value="InterPro"/>
</dbReference>
<reference evidence="3 4" key="1">
    <citation type="journal article" date="2016" name="Nat. Commun.">
        <title>Thousands of microbial genomes shed light on interconnected biogeochemical processes in an aquifer system.</title>
        <authorList>
            <person name="Anantharaman K."/>
            <person name="Brown C.T."/>
            <person name="Hug L.A."/>
            <person name="Sharon I."/>
            <person name="Castelle C.J."/>
            <person name="Probst A.J."/>
            <person name="Thomas B.C."/>
            <person name="Singh A."/>
            <person name="Wilkins M.J."/>
            <person name="Karaoz U."/>
            <person name="Brodie E.L."/>
            <person name="Williams K.H."/>
            <person name="Hubbard S.S."/>
            <person name="Banfield J.F."/>
        </authorList>
    </citation>
    <scope>NUCLEOTIDE SEQUENCE [LARGE SCALE GENOMIC DNA]</scope>
</reference>
<keyword evidence="2" id="KW-0812">Transmembrane</keyword>
<feature type="coiled-coil region" evidence="1">
    <location>
        <begin position="60"/>
        <end position="87"/>
    </location>
</feature>
<evidence type="ECO:0000256" key="2">
    <source>
        <dbReference type="SAM" id="Phobius"/>
    </source>
</evidence>
<dbReference type="STRING" id="1798374.A2Z33_02325"/>